<evidence type="ECO:0000313" key="3">
    <source>
        <dbReference type="Proteomes" id="UP000016932"/>
    </source>
</evidence>
<evidence type="ECO:0000313" key="2">
    <source>
        <dbReference type="EMBL" id="EME81652.1"/>
    </source>
</evidence>
<dbReference type="GeneID" id="19335022"/>
<dbReference type="EMBL" id="KB446559">
    <property type="protein sequence ID" value="EME81652.1"/>
    <property type="molecule type" value="Genomic_DNA"/>
</dbReference>
<keyword evidence="3" id="KW-1185">Reference proteome</keyword>
<feature type="region of interest" description="Disordered" evidence="1">
    <location>
        <begin position="27"/>
        <end position="73"/>
    </location>
</feature>
<dbReference type="Proteomes" id="UP000016932">
    <property type="component" value="Unassembled WGS sequence"/>
</dbReference>
<dbReference type="AlphaFoldDB" id="M3AW06"/>
<gene>
    <name evidence="2" type="ORF">MYCFIDRAFT_188646</name>
</gene>
<dbReference type="HOGENOM" id="CLU_2427974_0_0_1"/>
<protein>
    <submittedName>
        <fullName evidence="2">Uncharacterized protein</fullName>
    </submittedName>
</protein>
<proteinExistence type="predicted"/>
<reference evidence="2 3" key="1">
    <citation type="journal article" date="2012" name="PLoS Pathog.">
        <title>Diverse lifestyles and strategies of plant pathogenesis encoded in the genomes of eighteen Dothideomycetes fungi.</title>
        <authorList>
            <person name="Ohm R.A."/>
            <person name="Feau N."/>
            <person name="Henrissat B."/>
            <person name="Schoch C.L."/>
            <person name="Horwitz B.A."/>
            <person name="Barry K.W."/>
            <person name="Condon B.J."/>
            <person name="Copeland A.C."/>
            <person name="Dhillon B."/>
            <person name="Glaser F."/>
            <person name="Hesse C.N."/>
            <person name="Kosti I."/>
            <person name="LaButti K."/>
            <person name="Lindquist E.A."/>
            <person name="Lucas S."/>
            <person name="Salamov A.A."/>
            <person name="Bradshaw R.E."/>
            <person name="Ciuffetti L."/>
            <person name="Hamelin R.C."/>
            <person name="Kema G.H.J."/>
            <person name="Lawrence C."/>
            <person name="Scott J.A."/>
            <person name="Spatafora J.W."/>
            <person name="Turgeon B.G."/>
            <person name="de Wit P.J.G.M."/>
            <person name="Zhong S."/>
            <person name="Goodwin S.B."/>
            <person name="Grigoriev I.V."/>
        </authorList>
    </citation>
    <scope>NUCLEOTIDE SEQUENCE [LARGE SCALE GENOMIC DNA]</scope>
    <source>
        <strain evidence="2 3">CIRAD86</strain>
    </source>
</reference>
<organism evidence="2 3">
    <name type="scientific">Pseudocercospora fijiensis (strain CIRAD86)</name>
    <name type="common">Black leaf streak disease fungus</name>
    <name type="synonym">Mycosphaerella fijiensis</name>
    <dbReference type="NCBI Taxonomy" id="383855"/>
    <lineage>
        <taxon>Eukaryota</taxon>
        <taxon>Fungi</taxon>
        <taxon>Dikarya</taxon>
        <taxon>Ascomycota</taxon>
        <taxon>Pezizomycotina</taxon>
        <taxon>Dothideomycetes</taxon>
        <taxon>Dothideomycetidae</taxon>
        <taxon>Mycosphaerellales</taxon>
        <taxon>Mycosphaerellaceae</taxon>
        <taxon>Pseudocercospora</taxon>
    </lineage>
</organism>
<accession>M3AW06</accession>
<dbReference type="VEuPathDB" id="FungiDB:MYCFIDRAFT_188646"/>
<sequence length="91" mass="10446">MRRESVDIRLEDMQAAEIVNATREVSQPRVRARSGSTSITRRPKMIARAANERAPPIKLPPCPDEYDSGPEFPLRQRPLYIRQRSMSVQVN</sequence>
<name>M3AW06_PSEFD</name>
<dbReference type="RefSeq" id="XP_007927252.1">
    <property type="nucleotide sequence ID" value="XM_007929061.1"/>
</dbReference>
<evidence type="ECO:0000256" key="1">
    <source>
        <dbReference type="SAM" id="MobiDB-lite"/>
    </source>
</evidence>
<dbReference type="KEGG" id="pfj:MYCFIDRAFT_188646"/>
<dbReference type="OrthoDB" id="3898400at2759"/>